<protein>
    <submittedName>
        <fullName evidence="2">Uncharacterized protein</fullName>
    </submittedName>
</protein>
<feature type="transmembrane region" description="Helical" evidence="1">
    <location>
        <begin position="12"/>
        <end position="34"/>
    </location>
</feature>
<dbReference type="Proteomes" id="UP001214094">
    <property type="component" value="Chromosome"/>
</dbReference>
<evidence type="ECO:0000313" key="2">
    <source>
        <dbReference type="EMBL" id="WFP92109.1"/>
    </source>
</evidence>
<gene>
    <name evidence="2" type="ORF">P4B07_07040</name>
</gene>
<name>A0ABY8HL33_ENSAD</name>
<sequence length="70" mass="7605">MLIGWLLRKVSALSVFSSRLAGLAVLLFPAPAIYSFNSGWPFVDALIVYGLGALIAAAVFTFMKTREQRA</sequence>
<dbReference type="RefSeq" id="WP_127889037.1">
    <property type="nucleotide sequence ID" value="NZ_CP015880.1"/>
</dbReference>
<keyword evidence="1" id="KW-0472">Membrane</keyword>
<proteinExistence type="predicted"/>
<keyword evidence="1" id="KW-1133">Transmembrane helix</keyword>
<dbReference type="GeneID" id="29518233"/>
<organism evidence="2 3">
    <name type="scientific">Ensifer adhaerens</name>
    <name type="common">Sinorhizobium morelense</name>
    <dbReference type="NCBI Taxonomy" id="106592"/>
    <lineage>
        <taxon>Bacteria</taxon>
        <taxon>Pseudomonadati</taxon>
        <taxon>Pseudomonadota</taxon>
        <taxon>Alphaproteobacteria</taxon>
        <taxon>Hyphomicrobiales</taxon>
        <taxon>Rhizobiaceae</taxon>
        <taxon>Sinorhizobium/Ensifer group</taxon>
        <taxon>Ensifer</taxon>
    </lineage>
</organism>
<reference evidence="2 3" key="1">
    <citation type="submission" date="2023-03" db="EMBL/GenBank/DDBJ databases">
        <title>Comparative genome and transcriptome analysis combination mining strategies for increasing vitamin B12 production of Ensifer adhaerens strain.</title>
        <authorList>
            <person name="Yongheng L."/>
        </authorList>
    </citation>
    <scope>NUCLEOTIDE SEQUENCE [LARGE SCALE GENOMIC DNA]</scope>
    <source>
        <strain evidence="2 3">Casida A-T305</strain>
    </source>
</reference>
<evidence type="ECO:0000313" key="3">
    <source>
        <dbReference type="Proteomes" id="UP001214094"/>
    </source>
</evidence>
<feature type="transmembrane region" description="Helical" evidence="1">
    <location>
        <begin position="46"/>
        <end position="63"/>
    </location>
</feature>
<evidence type="ECO:0000256" key="1">
    <source>
        <dbReference type="SAM" id="Phobius"/>
    </source>
</evidence>
<accession>A0ABY8HL33</accession>
<dbReference type="EMBL" id="CP121308">
    <property type="protein sequence ID" value="WFP92109.1"/>
    <property type="molecule type" value="Genomic_DNA"/>
</dbReference>
<keyword evidence="1" id="KW-0812">Transmembrane</keyword>
<keyword evidence="3" id="KW-1185">Reference proteome</keyword>